<dbReference type="Proteomes" id="UP000253759">
    <property type="component" value="Unassembled WGS sequence"/>
</dbReference>
<evidence type="ECO:0000259" key="1">
    <source>
        <dbReference type="Pfam" id="PF18480"/>
    </source>
</evidence>
<feature type="domain" description="DUF5615" evidence="1">
    <location>
        <begin position="2"/>
        <end position="102"/>
    </location>
</feature>
<dbReference type="EMBL" id="QQNH01000003">
    <property type="protein sequence ID" value="RDE10005.1"/>
    <property type="molecule type" value="Genomic_DNA"/>
</dbReference>
<dbReference type="AlphaFoldDB" id="A0A369W841"/>
<accession>A0A369W841</accession>
<evidence type="ECO:0000313" key="3">
    <source>
        <dbReference type="Proteomes" id="UP000253759"/>
    </source>
</evidence>
<comment type="caution">
    <text evidence="2">The sequence shown here is derived from an EMBL/GenBank/DDBJ whole genome shotgun (WGS) entry which is preliminary data.</text>
</comment>
<protein>
    <recommendedName>
        <fullName evidence="1">DUF5615 domain-containing protein</fullName>
    </recommendedName>
</protein>
<proteinExistence type="predicted"/>
<organism evidence="2 3">
    <name type="scientific">Pelagibacterium lacus</name>
    <dbReference type="NCBI Taxonomy" id="2282655"/>
    <lineage>
        <taxon>Bacteria</taxon>
        <taxon>Pseudomonadati</taxon>
        <taxon>Pseudomonadota</taxon>
        <taxon>Alphaproteobacteria</taxon>
        <taxon>Hyphomicrobiales</taxon>
        <taxon>Devosiaceae</taxon>
        <taxon>Pelagibacterium</taxon>
    </lineage>
</organism>
<keyword evidence="3" id="KW-1185">Reference proteome</keyword>
<sequence>MNLSPAWIDALGEAGYDAVHWRVLGKASAPDGDIADYAREHGYVLVTADLDFGKLLAADRTRLPSVIQLRLGDLRPATLLETFRRTVARTEHELQTGAWVTIGAKRVRVTTLPIDHGEDVQ</sequence>
<name>A0A369W841_9HYPH</name>
<dbReference type="OrthoDB" id="27473at2"/>
<evidence type="ECO:0000313" key="2">
    <source>
        <dbReference type="EMBL" id="RDE10005.1"/>
    </source>
</evidence>
<dbReference type="Pfam" id="PF18480">
    <property type="entry name" value="DUF5615"/>
    <property type="match status" value="1"/>
</dbReference>
<reference evidence="3" key="1">
    <citation type="submission" date="2018-07" db="EMBL/GenBank/DDBJ databases">
        <authorList>
            <person name="Liu B.-T."/>
            <person name="Du Z."/>
        </authorList>
    </citation>
    <scope>NUCLEOTIDE SEQUENCE [LARGE SCALE GENOMIC DNA]</scope>
    <source>
        <strain evidence="3">XYN52</strain>
    </source>
</reference>
<dbReference type="InterPro" id="IPR041049">
    <property type="entry name" value="DUF5615"/>
</dbReference>
<gene>
    <name evidence="2" type="ORF">DVH29_03480</name>
</gene>